<keyword evidence="8" id="KW-1185">Reference proteome</keyword>
<keyword evidence="2 5" id="KW-0812">Transmembrane</keyword>
<keyword evidence="4 5" id="KW-0472">Membrane</keyword>
<dbReference type="InterPro" id="IPR052165">
    <property type="entry name" value="Membrane_assoc_protease"/>
</dbReference>
<evidence type="ECO:0000259" key="6">
    <source>
        <dbReference type="Pfam" id="PF01957"/>
    </source>
</evidence>
<feature type="domain" description="NfeD-like C-terminal" evidence="6">
    <location>
        <begin position="85"/>
        <end position="142"/>
    </location>
</feature>
<evidence type="ECO:0000256" key="1">
    <source>
        <dbReference type="ARBA" id="ARBA00004141"/>
    </source>
</evidence>
<dbReference type="AlphaFoldDB" id="A0A939PFL6"/>
<evidence type="ECO:0000313" key="7">
    <source>
        <dbReference type="EMBL" id="MBO2451785.1"/>
    </source>
</evidence>
<dbReference type="PANTHER" id="PTHR33507">
    <property type="entry name" value="INNER MEMBRANE PROTEIN YBBJ"/>
    <property type="match status" value="1"/>
</dbReference>
<proteinExistence type="predicted"/>
<evidence type="ECO:0000313" key="8">
    <source>
        <dbReference type="Proteomes" id="UP000669179"/>
    </source>
</evidence>
<comment type="subcellular location">
    <subcellularLocation>
        <location evidence="1">Membrane</location>
        <topology evidence="1">Multi-pass membrane protein</topology>
    </subcellularLocation>
</comment>
<organism evidence="7 8">
    <name type="scientific">Actinomadura barringtoniae</name>
    <dbReference type="NCBI Taxonomy" id="1427535"/>
    <lineage>
        <taxon>Bacteria</taxon>
        <taxon>Bacillati</taxon>
        <taxon>Actinomycetota</taxon>
        <taxon>Actinomycetes</taxon>
        <taxon>Streptosporangiales</taxon>
        <taxon>Thermomonosporaceae</taxon>
        <taxon>Actinomadura</taxon>
    </lineage>
</organism>
<dbReference type="RefSeq" id="WP_208259687.1">
    <property type="nucleotide sequence ID" value="NZ_JAGEOJ010000014.1"/>
</dbReference>
<name>A0A939PFL6_9ACTN</name>
<evidence type="ECO:0000256" key="5">
    <source>
        <dbReference type="SAM" id="Phobius"/>
    </source>
</evidence>
<feature type="transmembrane region" description="Helical" evidence="5">
    <location>
        <begin position="47"/>
        <end position="65"/>
    </location>
</feature>
<dbReference type="Pfam" id="PF01957">
    <property type="entry name" value="NfeD"/>
    <property type="match status" value="1"/>
</dbReference>
<dbReference type="InterPro" id="IPR002810">
    <property type="entry name" value="NfeD-like_C"/>
</dbReference>
<dbReference type="GO" id="GO:0005886">
    <property type="term" value="C:plasma membrane"/>
    <property type="evidence" value="ECO:0007669"/>
    <property type="project" value="TreeGrafter"/>
</dbReference>
<evidence type="ECO:0000256" key="2">
    <source>
        <dbReference type="ARBA" id="ARBA00022692"/>
    </source>
</evidence>
<comment type="caution">
    <text evidence="7">The sequence shown here is derived from an EMBL/GenBank/DDBJ whole genome shotgun (WGS) entry which is preliminary data.</text>
</comment>
<dbReference type="PANTHER" id="PTHR33507:SF3">
    <property type="entry name" value="INNER MEMBRANE PROTEIN YBBJ"/>
    <property type="match status" value="1"/>
</dbReference>
<evidence type="ECO:0000256" key="3">
    <source>
        <dbReference type="ARBA" id="ARBA00022989"/>
    </source>
</evidence>
<feature type="transmembrane region" description="Helical" evidence="5">
    <location>
        <begin position="7"/>
        <end position="35"/>
    </location>
</feature>
<dbReference type="Proteomes" id="UP000669179">
    <property type="component" value="Unassembled WGS sequence"/>
</dbReference>
<dbReference type="EMBL" id="JAGEOJ010000014">
    <property type="protein sequence ID" value="MBO2451785.1"/>
    <property type="molecule type" value="Genomic_DNA"/>
</dbReference>
<dbReference type="SUPFAM" id="SSF141322">
    <property type="entry name" value="NfeD domain-like"/>
    <property type="match status" value="1"/>
</dbReference>
<sequence length="147" mass="15206">MDYAWLVWLVVAVVLGIAELLTVTIDLGLIAVAALAGAGAAGVGLGMGWQFGAFAVVAGLGLLLVRPYAKRRLRRGPVLRSGTAGLVGREALVLDEVNRDQGLVRIGGEEWTARPYDPDAVIAAGAVVDVLAIEGATALVHPRGELT</sequence>
<dbReference type="InterPro" id="IPR012340">
    <property type="entry name" value="NA-bd_OB-fold"/>
</dbReference>
<dbReference type="Gene3D" id="2.40.50.140">
    <property type="entry name" value="Nucleic acid-binding proteins"/>
    <property type="match status" value="1"/>
</dbReference>
<protein>
    <submittedName>
        <fullName evidence="7">NfeD family protein</fullName>
    </submittedName>
</protein>
<gene>
    <name evidence="7" type="ORF">J4573_32185</name>
</gene>
<evidence type="ECO:0000256" key="4">
    <source>
        <dbReference type="ARBA" id="ARBA00023136"/>
    </source>
</evidence>
<reference evidence="7" key="1">
    <citation type="submission" date="2021-03" db="EMBL/GenBank/DDBJ databases">
        <authorList>
            <person name="Kanchanasin P."/>
            <person name="Saeng-In P."/>
            <person name="Phongsopitanun W."/>
            <person name="Yuki M."/>
            <person name="Kudo T."/>
            <person name="Ohkuma M."/>
            <person name="Tanasupawat S."/>
        </authorList>
    </citation>
    <scope>NUCLEOTIDE SEQUENCE</scope>
    <source>
        <strain evidence="7">GKU 128</strain>
    </source>
</reference>
<keyword evidence="3 5" id="KW-1133">Transmembrane helix</keyword>
<accession>A0A939PFL6</accession>